<keyword evidence="7" id="KW-1185">Reference proteome</keyword>
<dbReference type="GO" id="GO:0006508">
    <property type="term" value="P:proteolysis"/>
    <property type="evidence" value="ECO:0007669"/>
    <property type="project" value="InterPro"/>
</dbReference>
<feature type="active site" evidence="2">
    <location>
        <position position="182"/>
    </location>
</feature>
<evidence type="ECO:0000256" key="1">
    <source>
        <dbReference type="ARBA" id="ARBA00007447"/>
    </source>
</evidence>
<feature type="active site" evidence="2">
    <location>
        <position position="380"/>
    </location>
</feature>
<evidence type="ECO:0000313" key="7">
    <source>
        <dbReference type="Proteomes" id="UP000636709"/>
    </source>
</evidence>
<feature type="chain" id="PRO_5032285350" description="Peptidase A1 domain-containing protein" evidence="4">
    <location>
        <begin position="22"/>
        <end position="503"/>
    </location>
</feature>
<comment type="caution">
    <text evidence="6">The sequence shown here is derived from an EMBL/GenBank/DDBJ whole genome shotgun (WGS) entry which is preliminary data.</text>
</comment>
<dbReference type="PROSITE" id="PS51767">
    <property type="entry name" value="PEPTIDASE_A1"/>
    <property type="match status" value="1"/>
</dbReference>
<dbReference type="InterPro" id="IPR021109">
    <property type="entry name" value="Peptidase_aspartic_dom_sf"/>
</dbReference>
<dbReference type="InterPro" id="IPR032799">
    <property type="entry name" value="TAXi_C"/>
</dbReference>
<organism evidence="6 7">
    <name type="scientific">Digitaria exilis</name>
    <dbReference type="NCBI Taxonomy" id="1010633"/>
    <lineage>
        <taxon>Eukaryota</taxon>
        <taxon>Viridiplantae</taxon>
        <taxon>Streptophyta</taxon>
        <taxon>Embryophyta</taxon>
        <taxon>Tracheophyta</taxon>
        <taxon>Spermatophyta</taxon>
        <taxon>Magnoliopsida</taxon>
        <taxon>Liliopsida</taxon>
        <taxon>Poales</taxon>
        <taxon>Poaceae</taxon>
        <taxon>PACMAD clade</taxon>
        <taxon>Panicoideae</taxon>
        <taxon>Panicodae</taxon>
        <taxon>Paniceae</taxon>
        <taxon>Anthephorinae</taxon>
        <taxon>Digitaria</taxon>
    </lineage>
</organism>
<accession>A0A835F9Z1</accession>
<feature type="signal peptide" evidence="4">
    <location>
        <begin position="1"/>
        <end position="21"/>
    </location>
</feature>
<dbReference type="InterPro" id="IPR033121">
    <property type="entry name" value="PEPTIDASE_A1"/>
</dbReference>
<dbReference type="PANTHER" id="PTHR13683:SF330">
    <property type="entry name" value="OS06G0118700 PROTEIN"/>
    <property type="match status" value="1"/>
</dbReference>
<dbReference type="PANTHER" id="PTHR13683">
    <property type="entry name" value="ASPARTYL PROTEASES"/>
    <property type="match status" value="1"/>
</dbReference>
<dbReference type="OrthoDB" id="654061at2759"/>
<dbReference type="Proteomes" id="UP000636709">
    <property type="component" value="Unassembled WGS sequence"/>
</dbReference>
<dbReference type="InterPro" id="IPR032861">
    <property type="entry name" value="TAXi_N"/>
</dbReference>
<dbReference type="InterPro" id="IPR001461">
    <property type="entry name" value="Aspartic_peptidase_A1"/>
</dbReference>
<dbReference type="SUPFAM" id="SSF50630">
    <property type="entry name" value="Acid proteases"/>
    <property type="match status" value="1"/>
</dbReference>
<dbReference type="Gene3D" id="2.40.70.10">
    <property type="entry name" value="Acid Proteases"/>
    <property type="match status" value="2"/>
</dbReference>
<gene>
    <name evidence="6" type="ORF">HU200_015008</name>
</gene>
<dbReference type="Pfam" id="PF14543">
    <property type="entry name" value="TAXi_N"/>
    <property type="match status" value="1"/>
</dbReference>
<feature type="region of interest" description="Disordered" evidence="3">
    <location>
        <begin position="148"/>
        <end position="175"/>
    </location>
</feature>
<name>A0A835F9Z1_9POAL</name>
<keyword evidence="4" id="KW-0732">Signal</keyword>
<sequence>MAVVALPLLLLLLLGSSPTALVAVAADGEHEAAQFTVLDMTLLKPHDACSGHRVTPSQNGSWVPLYHPLGPCSPSFKGGAARAKPPSLADLLRQDQLRARHIHRMASGDFRVSKGSRKSPVWLEESQIHNKQRMGIDVKYGSQFSRQQVMHGPAAATDDDGGGGDGSSGESSPGVTQTVVLDTASDVPWINCVPCALAECPYYDPSRSTTYAAFPCNSTACKQLGRYANGCVNNQCQYRVNSTSGPTSSGTYGSDVLTLDSHNAITGFKFGCNNNDNNGDDSSGNNNGIMALGRGAQSLMAQASSTYGNAFSYCIPPRDSEKGFFRIGVPGGAPYMFVTTPMLTDRRSPSLYRAALVGISVAGERLNVPPEAFAASAVLDSRTALTRLPLTAYGALRAAFRDKMAAYRRAPATEEMDTCYNFTGVRFVKLPKVALVFDGNNAVVELDKYGILVGGGEDDHGCLAFTANSNDAAPAILGNVQQKTIEVLHDVADRNIGFRRLAC</sequence>
<evidence type="ECO:0000256" key="4">
    <source>
        <dbReference type="SAM" id="SignalP"/>
    </source>
</evidence>
<dbReference type="GO" id="GO:0004190">
    <property type="term" value="F:aspartic-type endopeptidase activity"/>
    <property type="evidence" value="ECO:0007669"/>
    <property type="project" value="InterPro"/>
</dbReference>
<evidence type="ECO:0000313" key="6">
    <source>
        <dbReference type="EMBL" id="KAF8732677.1"/>
    </source>
</evidence>
<proteinExistence type="inferred from homology"/>
<dbReference type="EMBL" id="JACEFO010001603">
    <property type="protein sequence ID" value="KAF8732677.1"/>
    <property type="molecule type" value="Genomic_DNA"/>
</dbReference>
<protein>
    <recommendedName>
        <fullName evidence="5">Peptidase A1 domain-containing protein</fullName>
    </recommendedName>
</protein>
<reference evidence="6" key="1">
    <citation type="submission" date="2020-07" db="EMBL/GenBank/DDBJ databases">
        <title>Genome sequence and genetic diversity analysis of an under-domesticated orphan crop, white fonio (Digitaria exilis).</title>
        <authorList>
            <person name="Bennetzen J.L."/>
            <person name="Chen S."/>
            <person name="Ma X."/>
            <person name="Wang X."/>
            <person name="Yssel A.E.J."/>
            <person name="Chaluvadi S.R."/>
            <person name="Johnson M."/>
            <person name="Gangashetty P."/>
            <person name="Hamidou F."/>
            <person name="Sanogo M.D."/>
            <person name="Zwaenepoel A."/>
            <person name="Wallace J."/>
            <person name="Van De Peer Y."/>
            <person name="Van Deynze A."/>
        </authorList>
    </citation>
    <scope>NUCLEOTIDE SEQUENCE</scope>
    <source>
        <tissue evidence="6">Leaves</tissue>
    </source>
</reference>
<comment type="similarity">
    <text evidence="1">Belongs to the peptidase A1 family.</text>
</comment>
<feature type="domain" description="Peptidase A1" evidence="5">
    <location>
        <begin position="164"/>
        <end position="499"/>
    </location>
</feature>
<dbReference type="Pfam" id="PF14541">
    <property type="entry name" value="TAXi_C"/>
    <property type="match status" value="1"/>
</dbReference>
<evidence type="ECO:0000256" key="3">
    <source>
        <dbReference type="SAM" id="MobiDB-lite"/>
    </source>
</evidence>
<evidence type="ECO:0000259" key="5">
    <source>
        <dbReference type="PROSITE" id="PS51767"/>
    </source>
</evidence>
<dbReference type="FunFam" id="2.40.70.10:FF:000013">
    <property type="entry name" value="Aspartyl protease AED1"/>
    <property type="match status" value="1"/>
</dbReference>
<dbReference type="AlphaFoldDB" id="A0A835F9Z1"/>
<evidence type="ECO:0000256" key="2">
    <source>
        <dbReference type="PIRSR" id="PIRSR601461-1"/>
    </source>
</evidence>